<keyword evidence="5 6" id="KW-0472">Membrane</keyword>
<dbReference type="GO" id="GO:0030420">
    <property type="term" value="P:establishment of competence for transformation"/>
    <property type="evidence" value="ECO:0007669"/>
    <property type="project" value="InterPro"/>
</dbReference>
<dbReference type="AlphaFoldDB" id="A0A0W1A049"/>
<evidence type="ECO:0000256" key="6">
    <source>
        <dbReference type="SAM" id="Phobius"/>
    </source>
</evidence>
<dbReference type="NCBIfam" id="TIGR00360">
    <property type="entry name" value="ComEC_N-term"/>
    <property type="match status" value="1"/>
</dbReference>
<dbReference type="InterPro" id="IPR004477">
    <property type="entry name" value="ComEC_N"/>
</dbReference>
<dbReference type="OrthoDB" id="9761531at2"/>
<keyword evidence="3 6" id="KW-0812">Transmembrane</keyword>
<feature type="transmembrane region" description="Helical" evidence="6">
    <location>
        <begin position="7"/>
        <end position="30"/>
    </location>
</feature>
<keyword evidence="4 6" id="KW-1133">Transmembrane helix</keyword>
<dbReference type="InterPro" id="IPR025405">
    <property type="entry name" value="DUF4131"/>
</dbReference>
<name>A0A0W1A049_9GAMM</name>
<dbReference type="EMBL" id="LNZB01000060">
    <property type="protein sequence ID" value="KTD74712.1"/>
    <property type="molecule type" value="Genomic_DNA"/>
</dbReference>
<sequence>MEIVCFYLGILFVYTQEIYLIPALLLLYFLTPKYRLILYFLGACSVAWIHECIVFPKGLPEKQVIPYAIIEGIISSIPNQNTHKTQFHLSLQKFNDQAAKGVILLSWYNHPPKLKAGQTWRLKVKLKKPRNFKNPGSYNYTLFLSARHIHWTGYILPKGSQLLSTTSNELSLLPLRERLANSIASLAHDKQIAAILEALTLNIATHIAPETWELFRRTGTIHLFGISGEHIAFIAGILFYCCRWIWSRFPACCLCIPARSFAGVCSLIVAFMYSLLAGFEPPVQRALSGYFFFTLGCVGSQRFTPWQIWRYALFVVLCIDPHAVFMQGFYFSFGAVACLLITHQRWQLKGYQLKLALQLSCLIGLLPLSFFWYGYGSINGFIANLFAIPLVGFLIVPLALMTLLFSSQSWSWILMKPLSLLVSLLLKGLALTEYLSTLNINWSIQTAPMMLSLLFGIMMLAILPTKPFKHIAILWIVIPLFPHQDSIKSGEALVNVLDVGQGLSVVIRTQNHVLVYDTGDQFFQGSDLGKMVVLPFLNSKGIKSIDAVVISHPDKDHMGGLGSIEQSLPVDRLIVDDPDYYNRGLNCHTFHEWRWDKVTFKFFPIHEVLGKKNNHSCVLRVSNSVSSILLTGDIEAVAEDYLVRTYSNQLNSEVFIVPHHGSSTSSSYRFLLDVNPRYAIASLGFDNRFHFPHDKTTLKLKSLNIPFIRTDESGMVQIKLPKNGHLYPPEVYS</sequence>
<dbReference type="InterPro" id="IPR035681">
    <property type="entry name" value="ComA-like_MBL"/>
</dbReference>
<keyword evidence="2" id="KW-1003">Cell membrane</keyword>
<dbReference type="SMART" id="SM00849">
    <property type="entry name" value="Lactamase_B"/>
    <property type="match status" value="1"/>
</dbReference>
<dbReference type="STRING" id="66969.Lwal_2753"/>
<evidence type="ECO:0000259" key="7">
    <source>
        <dbReference type="SMART" id="SM00849"/>
    </source>
</evidence>
<proteinExistence type="predicted"/>
<feature type="transmembrane region" description="Helical" evidence="6">
    <location>
        <begin position="258"/>
        <end position="279"/>
    </location>
</feature>
<dbReference type="SUPFAM" id="SSF56281">
    <property type="entry name" value="Metallo-hydrolase/oxidoreductase"/>
    <property type="match status" value="1"/>
</dbReference>
<dbReference type="InterPro" id="IPR001279">
    <property type="entry name" value="Metallo-B-lactamas"/>
</dbReference>
<dbReference type="Pfam" id="PF13567">
    <property type="entry name" value="DUF4131"/>
    <property type="match status" value="1"/>
</dbReference>
<feature type="transmembrane region" description="Helical" evidence="6">
    <location>
        <begin position="355"/>
        <end position="375"/>
    </location>
</feature>
<feature type="transmembrane region" description="Helical" evidence="6">
    <location>
        <begin position="223"/>
        <end position="246"/>
    </location>
</feature>
<accession>A0A0W1A049</accession>
<keyword evidence="9" id="KW-1185">Reference proteome</keyword>
<comment type="caution">
    <text evidence="8">The sequence shown here is derived from an EMBL/GenBank/DDBJ whole genome shotgun (WGS) entry which is preliminary data.</text>
</comment>
<feature type="transmembrane region" description="Helical" evidence="6">
    <location>
        <begin position="324"/>
        <end position="343"/>
    </location>
</feature>
<dbReference type="GO" id="GO:0005886">
    <property type="term" value="C:plasma membrane"/>
    <property type="evidence" value="ECO:0007669"/>
    <property type="project" value="UniProtKB-SubCell"/>
</dbReference>
<dbReference type="InterPro" id="IPR052159">
    <property type="entry name" value="Competence_DNA_uptake"/>
</dbReference>
<feature type="domain" description="Metallo-beta-lactamase" evidence="7">
    <location>
        <begin position="501"/>
        <end position="660"/>
    </location>
</feature>
<dbReference type="Pfam" id="PF03772">
    <property type="entry name" value="Competence"/>
    <property type="match status" value="1"/>
</dbReference>
<dbReference type="PATRIC" id="fig|66969.6.peg.2981"/>
<protein>
    <submittedName>
        <fullName evidence="8">DNA uptake/competence protein ComA</fullName>
    </submittedName>
</protein>
<dbReference type="PANTHER" id="PTHR30619">
    <property type="entry name" value="DNA INTERNALIZATION/COMPETENCE PROTEIN COMEC/REC2"/>
    <property type="match status" value="1"/>
</dbReference>
<dbReference type="PANTHER" id="PTHR30619:SF1">
    <property type="entry name" value="RECOMBINATION PROTEIN 2"/>
    <property type="match status" value="1"/>
</dbReference>
<dbReference type="Proteomes" id="UP000054729">
    <property type="component" value="Unassembled WGS sequence"/>
</dbReference>
<feature type="transmembrane region" description="Helical" evidence="6">
    <location>
        <begin position="442"/>
        <end position="463"/>
    </location>
</feature>
<comment type="subcellular location">
    <subcellularLocation>
        <location evidence="1">Cell membrane</location>
        <topology evidence="1">Multi-pass membrane protein</topology>
    </subcellularLocation>
</comment>
<evidence type="ECO:0000256" key="5">
    <source>
        <dbReference type="ARBA" id="ARBA00023136"/>
    </source>
</evidence>
<evidence type="ECO:0000256" key="2">
    <source>
        <dbReference type="ARBA" id="ARBA00022475"/>
    </source>
</evidence>
<dbReference type="RefSeq" id="WP_058481381.1">
    <property type="nucleotide sequence ID" value="NZ_CAAAIQ010000016.1"/>
</dbReference>
<organism evidence="8 9">
    <name type="scientific">Legionella waltersii</name>
    <dbReference type="NCBI Taxonomy" id="66969"/>
    <lineage>
        <taxon>Bacteria</taxon>
        <taxon>Pseudomonadati</taxon>
        <taxon>Pseudomonadota</taxon>
        <taxon>Gammaproteobacteria</taxon>
        <taxon>Legionellales</taxon>
        <taxon>Legionellaceae</taxon>
        <taxon>Legionella</taxon>
    </lineage>
</organism>
<evidence type="ECO:0000256" key="4">
    <source>
        <dbReference type="ARBA" id="ARBA00022989"/>
    </source>
</evidence>
<dbReference type="Pfam" id="PF00753">
    <property type="entry name" value="Lactamase_B"/>
    <property type="match status" value="1"/>
</dbReference>
<evidence type="ECO:0000313" key="9">
    <source>
        <dbReference type="Proteomes" id="UP000054729"/>
    </source>
</evidence>
<evidence type="ECO:0000256" key="1">
    <source>
        <dbReference type="ARBA" id="ARBA00004651"/>
    </source>
</evidence>
<gene>
    <name evidence="8" type="primary">comA</name>
    <name evidence="8" type="ORF">Lwal_2753</name>
</gene>
<dbReference type="NCBIfam" id="TIGR00361">
    <property type="entry name" value="ComEC_Rec2"/>
    <property type="match status" value="1"/>
</dbReference>
<reference evidence="8 9" key="1">
    <citation type="submission" date="2015-11" db="EMBL/GenBank/DDBJ databases">
        <title>Genomic analysis of 38 Legionella species identifies large and diverse effector repertoires.</title>
        <authorList>
            <person name="Burstein D."/>
            <person name="Amaro F."/>
            <person name="Zusman T."/>
            <person name="Lifshitz Z."/>
            <person name="Cohen O."/>
            <person name="Gilbert J.A."/>
            <person name="Pupko T."/>
            <person name="Shuman H.A."/>
            <person name="Segal G."/>
        </authorList>
    </citation>
    <scope>NUCLEOTIDE SEQUENCE [LARGE SCALE GENOMIC DNA]</scope>
    <source>
        <strain evidence="8 9">ATCC 51914</strain>
    </source>
</reference>
<evidence type="ECO:0000256" key="3">
    <source>
        <dbReference type="ARBA" id="ARBA00022692"/>
    </source>
</evidence>
<dbReference type="InterPro" id="IPR004797">
    <property type="entry name" value="Competence_ComEC/Rec2"/>
</dbReference>
<feature type="transmembrane region" description="Helical" evidence="6">
    <location>
        <begin position="381"/>
        <end position="406"/>
    </location>
</feature>
<dbReference type="InterPro" id="IPR036866">
    <property type="entry name" value="RibonucZ/Hydroxyglut_hydro"/>
</dbReference>
<feature type="transmembrane region" description="Helical" evidence="6">
    <location>
        <begin position="418"/>
        <end position="436"/>
    </location>
</feature>
<dbReference type="Gene3D" id="3.60.15.10">
    <property type="entry name" value="Ribonuclease Z/Hydroxyacylglutathione hydrolase-like"/>
    <property type="match status" value="1"/>
</dbReference>
<dbReference type="CDD" id="cd07731">
    <property type="entry name" value="ComA-like_MBL-fold"/>
    <property type="match status" value="1"/>
</dbReference>
<evidence type="ECO:0000313" key="8">
    <source>
        <dbReference type="EMBL" id="KTD74712.1"/>
    </source>
</evidence>